<organism evidence="2 3">
    <name type="scientific">Brachionus plicatilis</name>
    <name type="common">Marine rotifer</name>
    <name type="synonym">Brachionus muelleri</name>
    <dbReference type="NCBI Taxonomy" id="10195"/>
    <lineage>
        <taxon>Eukaryota</taxon>
        <taxon>Metazoa</taxon>
        <taxon>Spiralia</taxon>
        <taxon>Gnathifera</taxon>
        <taxon>Rotifera</taxon>
        <taxon>Eurotatoria</taxon>
        <taxon>Monogononta</taxon>
        <taxon>Pseudotrocha</taxon>
        <taxon>Ploima</taxon>
        <taxon>Brachionidae</taxon>
        <taxon>Brachionus</taxon>
    </lineage>
</organism>
<reference evidence="2 3" key="1">
    <citation type="journal article" date="2018" name="Sci. Rep.">
        <title>Genomic signatures of local adaptation to the degree of environmental predictability in rotifers.</title>
        <authorList>
            <person name="Franch-Gras L."/>
            <person name="Hahn C."/>
            <person name="Garcia-Roger E.M."/>
            <person name="Carmona M.J."/>
            <person name="Serra M."/>
            <person name="Gomez A."/>
        </authorList>
    </citation>
    <scope>NUCLEOTIDE SEQUENCE [LARGE SCALE GENOMIC DNA]</scope>
    <source>
        <strain evidence="2">HYR1</strain>
    </source>
</reference>
<evidence type="ECO:0000313" key="2">
    <source>
        <dbReference type="EMBL" id="RNA36051.1"/>
    </source>
</evidence>
<proteinExistence type="predicted"/>
<feature type="compositionally biased region" description="Polar residues" evidence="1">
    <location>
        <begin position="108"/>
        <end position="126"/>
    </location>
</feature>
<sequence>MDGSNNKAYLQEFFNKTQKNRETIDDYSATLKKAFNKAFKSSASEDANKALLGRFRTGIIPEIQSIMCTTEPKNFEEAVELADRYNDNKTNAEDPRKSREANMEEFSNRQNRSKSYYSNRKYNQSRSSRRETLLTIPMRTIFKLKSTGSPWGHPVRYHSSTNTHNDITATYRSRKNNDKLTIATSNQEQVGLSNRQRANLKRGCKRKN</sequence>
<protein>
    <recommendedName>
        <fullName evidence="4">Retrotransposon gag domain-containing protein</fullName>
    </recommendedName>
</protein>
<feature type="region of interest" description="Disordered" evidence="1">
    <location>
        <begin position="86"/>
        <end position="128"/>
    </location>
</feature>
<gene>
    <name evidence="2" type="ORF">BpHYR1_052700</name>
</gene>
<accession>A0A3M7SJU8</accession>
<dbReference type="Proteomes" id="UP000276133">
    <property type="component" value="Unassembled WGS sequence"/>
</dbReference>
<keyword evidence="3" id="KW-1185">Reference proteome</keyword>
<evidence type="ECO:0000313" key="3">
    <source>
        <dbReference type="Proteomes" id="UP000276133"/>
    </source>
</evidence>
<evidence type="ECO:0000256" key="1">
    <source>
        <dbReference type="SAM" id="MobiDB-lite"/>
    </source>
</evidence>
<comment type="caution">
    <text evidence="2">The sequence shown here is derived from an EMBL/GenBank/DDBJ whole genome shotgun (WGS) entry which is preliminary data.</text>
</comment>
<name>A0A3M7SJU8_BRAPC</name>
<dbReference type="AlphaFoldDB" id="A0A3M7SJU8"/>
<dbReference type="EMBL" id="REGN01001246">
    <property type="protein sequence ID" value="RNA36051.1"/>
    <property type="molecule type" value="Genomic_DNA"/>
</dbReference>
<feature type="compositionally biased region" description="Basic and acidic residues" evidence="1">
    <location>
        <begin position="86"/>
        <end position="102"/>
    </location>
</feature>
<evidence type="ECO:0008006" key="4">
    <source>
        <dbReference type="Google" id="ProtNLM"/>
    </source>
</evidence>